<dbReference type="SUPFAM" id="SSF46785">
    <property type="entry name" value="Winged helix' DNA-binding domain"/>
    <property type="match status" value="1"/>
</dbReference>
<dbReference type="EMBL" id="DVHB01000036">
    <property type="protein sequence ID" value="HIR39097.1"/>
    <property type="molecule type" value="Genomic_DNA"/>
</dbReference>
<proteinExistence type="predicted"/>
<evidence type="ECO:0000256" key="3">
    <source>
        <dbReference type="ARBA" id="ARBA00023163"/>
    </source>
</evidence>
<dbReference type="GO" id="GO:0003700">
    <property type="term" value="F:DNA-binding transcription factor activity"/>
    <property type="evidence" value="ECO:0007669"/>
    <property type="project" value="InterPro"/>
</dbReference>
<evidence type="ECO:0000259" key="4">
    <source>
        <dbReference type="PROSITE" id="PS50995"/>
    </source>
</evidence>
<dbReference type="InterPro" id="IPR036390">
    <property type="entry name" value="WH_DNA-bd_sf"/>
</dbReference>
<dbReference type="Proteomes" id="UP000824179">
    <property type="component" value="Unassembled WGS sequence"/>
</dbReference>
<dbReference type="InterPro" id="IPR000835">
    <property type="entry name" value="HTH_MarR-typ"/>
</dbReference>
<dbReference type="InterPro" id="IPR036388">
    <property type="entry name" value="WH-like_DNA-bd_sf"/>
</dbReference>
<reference evidence="5" key="2">
    <citation type="journal article" date="2021" name="PeerJ">
        <title>Extensive microbial diversity within the chicken gut microbiome revealed by metagenomics and culture.</title>
        <authorList>
            <person name="Gilroy R."/>
            <person name="Ravi A."/>
            <person name="Getino M."/>
            <person name="Pursley I."/>
            <person name="Horton D.L."/>
            <person name="Alikhan N.F."/>
            <person name="Baker D."/>
            <person name="Gharbi K."/>
            <person name="Hall N."/>
            <person name="Watson M."/>
            <person name="Adriaenssens E.M."/>
            <person name="Foster-Nyarko E."/>
            <person name="Jarju S."/>
            <person name="Secka A."/>
            <person name="Antonio M."/>
            <person name="Oren A."/>
            <person name="Chaudhuri R.R."/>
            <person name="La Ragione R."/>
            <person name="Hildebrand F."/>
            <person name="Pallen M.J."/>
        </authorList>
    </citation>
    <scope>NUCLEOTIDE SEQUENCE</scope>
    <source>
        <strain evidence="5">ChiW25-3613</strain>
    </source>
</reference>
<dbReference type="AlphaFoldDB" id="A0A9D1AEQ4"/>
<dbReference type="PROSITE" id="PS50995">
    <property type="entry name" value="HTH_MARR_2"/>
    <property type="match status" value="1"/>
</dbReference>
<reference evidence="5" key="1">
    <citation type="submission" date="2020-10" db="EMBL/GenBank/DDBJ databases">
        <authorList>
            <person name="Gilroy R."/>
        </authorList>
    </citation>
    <scope>NUCLEOTIDE SEQUENCE</scope>
    <source>
        <strain evidence="5">ChiW25-3613</strain>
    </source>
</reference>
<dbReference type="GO" id="GO:0003677">
    <property type="term" value="F:DNA binding"/>
    <property type="evidence" value="ECO:0007669"/>
    <property type="project" value="UniProtKB-KW"/>
</dbReference>
<organism evidence="5 6">
    <name type="scientific">Candidatus Coproplasma stercoripullorum</name>
    <dbReference type="NCBI Taxonomy" id="2840751"/>
    <lineage>
        <taxon>Bacteria</taxon>
        <taxon>Bacillati</taxon>
        <taxon>Bacillota</taxon>
        <taxon>Clostridia</taxon>
        <taxon>Eubacteriales</taxon>
        <taxon>Candidatus Coproplasma</taxon>
    </lineage>
</organism>
<dbReference type="PRINTS" id="PR00598">
    <property type="entry name" value="HTHMARR"/>
</dbReference>
<keyword evidence="1" id="KW-0805">Transcription regulation</keyword>
<dbReference type="PANTHER" id="PTHR42756:SF2">
    <property type="entry name" value="MARR FAMILY REGULATORY PROTEIN"/>
    <property type="match status" value="1"/>
</dbReference>
<evidence type="ECO:0000313" key="5">
    <source>
        <dbReference type="EMBL" id="HIR39097.1"/>
    </source>
</evidence>
<dbReference type="PANTHER" id="PTHR42756">
    <property type="entry name" value="TRANSCRIPTIONAL REGULATOR, MARR"/>
    <property type="match status" value="1"/>
</dbReference>
<protein>
    <submittedName>
        <fullName evidence="5">MarR family transcriptional regulator</fullName>
    </submittedName>
</protein>
<keyword evidence="2" id="KW-0238">DNA-binding</keyword>
<name>A0A9D1AEQ4_9FIRM</name>
<keyword evidence="3" id="KW-0804">Transcription</keyword>
<sequence>MAKFMKNINLVSRSAEVFREERLKDCGIRGCQSKYVLVIAQNPGVSQEDISRMLFVNKSNVARQIGFLETAGFVKKVGNDKDRRAVHLYPTEKLLGALPRVKEVLAEWRALVTEGFTEEEKAELARLSEKMVENARKFMEGQG</sequence>
<gene>
    <name evidence="5" type="ORF">IAB90_01825</name>
</gene>
<evidence type="ECO:0000313" key="6">
    <source>
        <dbReference type="Proteomes" id="UP000824179"/>
    </source>
</evidence>
<comment type="caution">
    <text evidence="5">The sequence shown here is derived from an EMBL/GenBank/DDBJ whole genome shotgun (WGS) entry which is preliminary data.</text>
</comment>
<evidence type="ECO:0000256" key="1">
    <source>
        <dbReference type="ARBA" id="ARBA00023015"/>
    </source>
</evidence>
<feature type="domain" description="HTH marR-type" evidence="4">
    <location>
        <begin position="1"/>
        <end position="133"/>
    </location>
</feature>
<evidence type="ECO:0000256" key="2">
    <source>
        <dbReference type="ARBA" id="ARBA00023125"/>
    </source>
</evidence>
<dbReference type="Pfam" id="PF12802">
    <property type="entry name" value="MarR_2"/>
    <property type="match status" value="1"/>
</dbReference>
<dbReference type="Gene3D" id="1.10.10.10">
    <property type="entry name" value="Winged helix-like DNA-binding domain superfamily/Winged helix DNA-binding domain"/>
    <property type="match status" value="1"/>
</dbReference>
<accession>A0A9D1AEQ4</accession>
<dbReference type="SMART" id="SM00347">
    <property type="entry name" value="HTH_MARR"/>
    <property type="match status" value="1"/>
</dbReference>